<dbReference type="SUPFAM" id="SSF56281">
    <property type="entry name" value="Metallo-hydrolase/oxidoreductase"/>
    <property type="match status" value="1"/>
</dbReference>
<dbReference type="CDD" id="cd07717">
    <property type="entry name" value="RNaseZ_ZiPD-like_MBL-fold"/>
    <property type="match status" value="1"/>
</dbReference>
<evidence type="ECO:0000256" key="5">
    <source>
        <dbReference type="ARBA" id="ARBA00022759"/>
    </source>
</evidence>
<evidence type="ECO:0000256" key="7">
    <source>
        <dbReference type="ARBA" id="ARBA00022833"/>
    </source>
</evidence>
<dbReference type="InterPro" id="IPR001279">
    <property type="entry name" value="Metallo-B-lactamas"/>
</dbReference>
<keyword evidence="7 8" id="KW-0862">Zinc</keyword>
<keyword evidence="11" id="KW-1185">Reference proteome</keyword>
<feature type="binding site" evidence="8">
    <location>
        <position position="208"/>
    </location>
    <ligand>
        <name>Zn(2+)</name>
        <dbReference type="ChEBI" id="CHEBI:29105"/>
        <label>1</label>
        <note>catalytic</note>
    </ligand>
</feature>
<feature type="binding site" evidence="8">
    <location>
        <position position="65"/>
    </location>
    <ligand>
        <name>Zn(2+)</name>
        <dbReference type="ChEBI" id="CHEBI:29105"/>
        <label>1</label>
        <note>catalytic</note>
    </ligand>
</feature>
<dbReference type="EC" id="3.1.26.11" evidence="8"/>
<dbReference type="PANTHER" id="PTHR46018:SF2">
    <property type="entry name" value="ZINC PHOSPHODIESTERASE ELAC PROTEIN 1"/>
    <property type="match status" value="1"/>
</dbReference>
<evidence type="ECO:0000256" key="3">
    <source>
        <dbReference type="ARBA" id="ARBA00022722"/>
    </source>
</evidence>
<dbReference type="SMART" id="SM00849">
    <property type="entry name" value="Lactamase_B"/>
    <property type="match status" value="1"/>
</dbReference>
<feature type="domain" description="Metallo-beta-lactamase" evidence="9">
    <location>
        <begin position="21"/>
        <end position="198"/>
    </location>
</feature>
<dbReference type="Gene3D" id="3.60.15.10">
    <property type="entry name" value="Ribonuclease Z/Hydroxyacylglutathione hydrolase-like"/>
    <property type="match status" value="1"/>
</dbReference>
<keyword evidence="3 8" id="KW-0540">Nuclease</keyword>
<evidence type="ECO:0000313" key="11">
    <source>
        <dbReference type="Proteomes" id="UP000664417"/>
    </source>
</evidence>
<comment type="caution">
    <text evidence="10">The sequence shown here is derived from an EMBL/GenBank/DDBJ whole genome shotgun (WGS) entry which is preliminary data.</text>
</comment>
<name>A0A8J7QRR6_9BACT</name>
<comment type="function">
    <text evidence="8">Zinc phosphodiesterase, which displays some tRNA 3'-processing endonuclease activity. Probably involved in tRNA maturation, by removing a 3'-trailer from precursor tRNA.</text>
</comment>
<protein>
    <recommendedName>
        <fullName evidence="8">Ribonuclease Z</fullName>
        <shortName evidence="8">RNase Z</shortName>
        <ecNumber evidence="8">3.1.26.11</ecNumber>
    </recommendedName>
    <alternativeName>
        <fullName evidence="8">tRNA 3 endonuclease</fullName>
    </alternativeName>
    <alternativeName>
        <fullName evidence="8">tRNase Z</fullName>
    </alternativeName>
</protein>
<proteinExistence type="inferred from homology"/>
<dbReference type="EMBL" id="JAFREP010000047">
    <property type="protein sequence ID" value="MBO1322988.1"/>
    <property type="molecule type" value="Genomic_DNA"/>
</dbReference>
<evidence type="ECO:0000313" key="10">
    <source>
        <dbReference type="EMBL" id="MBO1322988.1"/>
    </source>
</evidence>
<keyword evidence="6 8" id="KW-0378">Hydrolase</keyword>
<feature type="binding site" evidence="8">
    <location>
        <position position="266"/>
    </location>
    <ligand>
        <name>Zn(2+)</name>
        <dbReference type="ChEBI" id="CHEBI:29105"/>
        <label>2</label>
        <note>catalytic</note>
    </ligand>
</feature>
<dbReference type="PANTHER" id="PTHR46018">
    <property type="entry name" value="ZINC PHOSPHODIESTERASE ELAC PROTEIN 1"/>
    <property type="match status" value="1"/>
</dbReference>
<evidence type="ECO:0000256" key="8">
    <source>
        <dbReference type="HAMAP-Rule" id="MF_01818"/>
    </source>
</evidence>
<dbReference type="AlphaFoldDB" id="A0A8J7QRR6"/>
<evidence type="ECO:0000259" key="9">
    <source>
        <dbReference type="SMART" id="SM00849"/>
    </source>
</evidence>
<dbReference type="GO" id="GO:0042781">
    <property type="term" value="F:3'-tRNA processing endoribonuclease activity"/>
    <property type="evidence" value="ECO:0007669"/>
    <property type="project" value="UniProtKB-UniRule"/>
</dbReference>
<feature type="binding site" evidence="8">
    <location>
        <position position="141"/>
    </location>
    <ligand>
        <name>Zn(2+)</name>
        <dbReference type="ChEBI" id="CHEBI:29105"/>
        <label>1</label>
        <note>catalytic</note>
    </ligand>
</feature>
<feature type="binding site" evidence="8">
    <location>
        <position position="68"/>
    </location>
    <ligand>
        <name>Zn(2+)</name>
        <dbReference type="ChEBI" id="CHEBI:29105"/>
        <label>2</label>
        <note>catalytic</note>
    </ligand>
</feature>
<dbReference type="Pfam" id="PF12706">
    <property type="entry name" value="Lactamase_B_2"/>
    <property type="match status" value="1"/>
</dbReference>
<gene>
    <name evidence="8" type="primary">rnz</name>
    <name evidence="10" type="ORF">J3U88_31270</name>
</gene>
<dbReference type="HAMAP" id="MF_01818">
    <property type="entry name" value="RNase_Z_BN"/>
    <property type="match status" value="1"/>
</dbReference>
<dbReference type="Proteomes" id="UP000664417">
    <property type="component" value="Unassembled WGS sequence"/>
</dbReference>
<dbReference type="GO" id="GO:0008270">
    <property type="term" value="F:zinc ion binding"/>
    <property type="evidence" value="ECO:0007669"/>
    <property type="project" value="UniProtKB-UniRule"/>
</dbReference>
<comment type="similarity">
    <text evidence="8">Belongs to the RNase Z family.</text>
</comment>
<evidence type="ECO:0000256" key="4">
    <source>
        <dbReference type="ARBA" id="ARBA00022723"/>
    </source>
</evidence>
<evidence type="ECO:0000256" key="1">
    <source>
        <dbReference type="ARBA" id="ARBA00011738"/>
    </source>
</evidence>
<sequence length="308" mass="34172">MSDRFFVALGTSSQVPTRRRNHNGYLVRWNAHGFLFDPGEGTQRQMTTFGLAASEVTHIFITHFHGDHCLGLPGIIQRLSLDGARHEVKVYFPASGQKYFDNLLNASIFHNRAHIKPVPITEGGVIERGEGLVIEAYPLEHGVDTYGFRFVEPDKVTMVPERLKAHGLRGPQIGELKRNGFLETEQGRINLADVSVGGSGQSFAFVMDTRVCDNAVRLAQGVDVLICESTYQDSETEDAYQNYHLTARQAAGIAAKAGAAQLVLTHFSQRYHDLTPFETQAREVHPEVVAVQDGQRVAFPKMKRAIEG</sequence>
<dbReference type="InterPro" id="IPR013471">
    <property type="entry name" value="RNase_Z/BN"/>
</dbReference>
<feature type="binding site" evidence="8">
    <location>
        <position position="67"/>
    </location>
    <ligand>
        <name>Zn(2+)</name>
        <dbReference type="ChEBI" id="CHEBI:29105"/>
        <label>2</label>
        <note>catalytic</note>
    </ligand>
</feature>
<dbReference type="RefSeq" id="WP_207862960.1">
    <property type="nucleotide sequence ID" value="NZ_JAFREP010000047.1"/>
</dbReference>
<keyword evidence="5 8" id="KW-0255">Endonuclease</keyword>
<accession>A0A8J7QRR6</accession>
<feature type="binding site" evidence="8">
    <location>
        <position position="63"/>
    </location>
    <ligand>
        <name>Zn(2+)</name>
        <dbReference type="ChEBI" id="CHEBI:29105"/>
        <label>1</label>
        <note>catalytic</note>
    </ligand>
</feature>
<comment type="catalytic activity">
    <reaction evidence="8">
        <text>Endonucleolytic cleavage of RNA, removing extra 3' nucleotides from tRNA precursor, generating 3' termini of tRNAs. A 3'-hydroxy group is left at the tRNA terminus and a 5'-phosphoryl group is left at the trailer molecule.</text>
        <dbReference type="EC" id="3.1.26.11"/>
    </reaction>
</comment>
<keyword evidence="2 8" id="KW-0819">tRNA processing</keyword>
<keyword evidence="4 8" id="KW-0479">Metal-binding</keyword>
<organism evidence="10 11">
    <name type="scientific">Acanthopleuribacter pedis</name>
    <dbReference type="NCBI Taxonomy" id="442870"/>
    <lineage>
        <taxon>Bacteria</taxon>
        <taxon>Pseudomonadati</taxon>
        <taxon>Acidobacteriota</taxon>
        <taxon>Holophagae</taxon>
        <taxon>Acanthopleuribacterales</taxon>
        <taxon>Acanthopleuribacteraceae</taxon>
        <taxon>Acanthopleuribacter</taxon>
    </lineage>
</organism>
<dbReference type="Pfam" id="PF00753">
    <property type="entry name" value="Lactamase_B"/>
    <property type="match status" value="1"/>
</dbReference>
<feature type="active site" description="Proton acceptor" evidence="8">
    <location>
        <position position="67"/>
    </location>
</feature>
<dbReference type="NCBIfam" id="NF000805">
    <property type="entry name" value="PRK00055.2-3"/>
    <property type="match status" value="1"/>
</dbReference>
<dbReference type="InterPro" id="IPR036866">
    <property type="entry name" value="RibonucZ/Hydroxyglut_hydro"/>
</dbReference>
<reference evidence="10" key="1">
    <citation type="submission" date="2021-03" db="EMBL/GenBank/DDBJ databases">
        <authorList>
            <person name="Wang G."/>
        </authorList>
    </citation>
    <scope>NUCLEOTIDE SEQUENCE</scope>
    <source>
        <strain evidence="10">KCTC 12899</strain>
    </source>
</reference>
<feature type="binding site" evidence="8">
    <location>
        <position position="208"/>
    </location>
    <ligand>
        <name>Zn(2+)</name>
        <dbReference type="ChEBI" id="CHEBI:29105"/>
        <label>2</label>
        <note>catalytic</note>
    </ligand>
</feature>
<evidence type="ECO:0000256" key="2">
    <source>
        <dbReference type="ARBA" id="ARBA00022694"/>
    </source>
</evidence>
<comment type="cofactor">
    <cofactor evidence="8">
        <name>Zn(2+)</name>
        <dbReference type="ChEBI" id="CHEBI:29105"/>
    </cofactor>
    <text evidence="8">Binds 2 Zn(2+) ions.</text>
</comment>
<evidence type="ECO:0000256" key="6">
    <source>
        <dbReference type="ARBA" id="ARBA00022801"/>
    </source>
</evidence>
<dbReference type="NCBIfam" id="NF000801">
    <property type="entry name" value="PRK00055.1-3"/>
    <property type="match status" value="1"/>
</dbReference>
<comment type="subunit">
    <text evidence="1 8">Homodimer.</text>
</comment>